<dbReference type="GO" id="GO:0003746">
    <property type="term" value="F:translation elongation factor activity"/>
    <property type="evidence" value="ECO:0007669"/>
    <property type="project" value="UniProtKB-KW"/>
</dbReference>
<dbReference type="AlphaFoldDB" id="A0A1Y1IIU6"/>
<keyword evidence="4" id="KW-0472">Membrane</keyword>
<feature type="domain" description="TFIIS central" evidence="5">
    <location>
        <begin position="130"/>
        <end position="240"/>
    </location>
</feature>
<feature type="transmembrane region" description="Helical" evidence="4">
    <location>
        <begin position="98"/>
        <end position="118"/>
    </location>
</feature>
<dbReference type="InterPro" id="IPR036575">
    <property type="entry name" value="TFIIS_cen_dom_sf"/>
</dbReference>
<evidence type="ECO:0000256" key="2">
    <source>
        <dbReference type="ARBA" id="ARBA00022771"/>
    </source>
</evidence>
<keyword evidence="6" id="KW-0251">Elongation factor</keyword>
<evidence type="ECO:0000256" key="4">
    <source>
        <dbReference type="SAM" id="Phobius"/>
    </source>
</evidence>
<dbReference type="GO" id="GO:0008270">
    <property type="term" value="F:zinc ion binding"/>
    <property type="evidence" value="ECO:0007669"/>
    <property type="project" value="UniProtKB-KW"/>
</dbReference>
<keyword evidence="6" id="KW-0648">Protein biosynthesis</keyword>
<keyword evidence="4" id="KW-0812">Transmembrane</keyword>
<evidence type="ECO:0000313" key="7">
    <source>
        <dbReference type="Proteomes" id="UP000054558"/>
    </source>
</evidence>
<dbReference type="Gene3D" id="2.20.25.10">
    <property type="match status" value="1"/>
</dbReference>
<keyword evidence="1" id="KW-0479">Metal-binding</keyword>
<feature type="transmembrane region" description="Helical" evidence="4">
    <location>
        <begin position="37"/>
        <end position="59"/>
    </location>
</feature>
<dbReference type="GO" id="GO:0003676">
    <property type="term" value="F:nucleic acid binding"/>
    <property type="evidence" value="ECO:0007669"/>
    <property type="project" value="InterPro"/>
</dbReference>
<dbReference type="STRING" id="105231.A0A1Y1IIU6"/>
<sequence length="279" mass="31021">MLREISQKCLVFVLYTACFNSSQIIISHESVITASAIMLLAANMGASVLTANVICFRLDRMLVGHSVSTKMVITTLAPAAFMVVTLSCLRLGETQLPLLFAIGYFLGVATGSLLLAMITAGETKFSEIFGVSRGSSLVVNAEKGVYNYTVQTARAKAIACDWSHPGFKTVYKHKLKSLLGNLKNDKNPNFLRHVLTKQIEGRHLAFLTPSQVWPERWVEVHERAAKRFPIDDAAEVAESALLSCTECRSKRVSHYSLQDANEETRFYLTCHDCGRRWKI</sequence>
<proteinExistence type="predicted"/>
<protein>
    <submittedName>
        <fullName evidence="6">Transcription elongation factor TFIIS</fullName>
    </submittedName>
</protein>
<dbReference type="SUPFAM" id="SSF57783">
    <property type="entry name" value="Zinc beta-ribbon"/>
    <property type="match status" value="1"/>
</dbReference>
<evidence type="ECO:0000256" key="1">
    <source>
        <dbReference type="ARBA" id="ARBA00022723"/>
    </source>
</evidence>
<dbReference type="InterPro" id="IPR001222">
    <property type="entry name" value="Znf_TFIIS"/>
</dbReference>
<dbReference type="PROSITE" id="PS51321">
    <property type="entry name" value="TFIIS_CENTRAL"/>
    <property type="match status" value="1"/>
</dbReference>
<organism evidence="6 7">
    <name type="scientific">Klebsormidium nitens</name>
    <name type="common">Green alga</name>
    <name type="synonym">Ulothrix nitens</name>
    <dbReference type="NCBI Taxonomy" id="105231"/>
    <lineage>
        <taxon>Eukaryota</taxon>
        <taxon>Viridiplantae</taxon>
        <taxon>Streptophyta</taxon>
        <taxon>Klebsormidiophyceae</taxon>
        <taxon>Klebsormidiales</taxon>
        <taxon>Klebsormidiaceae</taxon>
        <taxon>Klebsormidium</taxon>
    </lineage>
</organism>
<dbReference type="Pfam" id="PF01096">
    <property type="entry name" value="Zn_ribbon_TFIIS"/>
    <property type="match status" value="1"/>
</dbReference>
<keyword evidence="4" id="KW-1133">Transmembrane helix</keyword>
<dbReference type="Proteomes" id="UP000054558">
    <property type="component" value="Unassembled WGS sequence"/>
</dbReference>
<name>A0A1Y1IIU6_KLENI</name>
<gene>
    <name evidence="6" type="ORF">KFL_006770070</name>
</gene>
<dbReference type="EMBL" id="DF237626">
    <property type="protein sequence ID" value="GAQ90714.1"/>
    <property type="molecule type" value="Genomic_DNA"/>
</dbReference>
<keyword evidence="7" id="KW-1185">Reference proteome</keyword>
<dbReference type="OrthoDB" id="1884872at2759"/>
<accession>A0A1Y1IIU6</accession>
<keyword evidence="2" id="KW-0863">Zinc-finger</keyword>
<dbReference type="InterPro" id="IPR003618">
    <property type="entry name" value="TFIIS_cen_dom"/>
</dbReference>
<dbReference type="Gene3D" id="1.10.472.30">
    <property type="entry name" value="Transcription elongation factor S-II, central domain"/>
    <property type="match status" value="1"/>
</dbReference>
<feature type="transmembrane region" description="Helical" evidence="4">
    <location>
        <begin position="71"/>
        <end position="92"/>
    </location>
</feature>
<evidence type="ECO:0000313" key="6">
    <source>
        <dbReference type="EMBL" id="GAQ90714.1"/>
    </source>
</evidence>
<evidence type="ECO:0000256" key="3">
    <source>
        <dbReference type="ARBA" id="ARBA00022833"/>
    </source>
</evidence>
<keyword evidence="3" id="KW-0862">Zinc</keyword>
<reference evidence="6 7" key="1">
    <citation type="journal article" date="2014" name="Nat. Commun.">
        <title>Klebsormidium flaccidum genome reveals primary factors for plant terrestrial adaptation.</title>
        <authorList>
            <person name="Hori K."/>
            <person name="Maruyama F."/>
            <person name="Fujisawa T."/>
            <person name="Togashi T."/>
            <person name="Yamamoto N."/>
            <person name="Seo M."/>
            <person name="Sato S."/>
            <person name="Yamada T."/>
            <person name="Mori H."/>
            <person name="Tajima N."/>
            <person name="Moriyama T."/>
            <person name="Ikeuchi M."/>
            <person name="Watanabe M."/>
            <person name="Wada H."/>
            <person name="Kobayashi K."/>
            <person name="Saito M."/>
            <person name="Masuda T."/>
            <person name="Sasaki-Sekimoto Y."/>
            <person name="Mashiguchi K."/>
            <person name="Awai K."/>
            <person name="Shimojima M."/>
            <person name="Masuda S."/>
            <person name="Iwai M."/>
            <person name="Nobusawa T."/>
            <person name="Narise T."/>
            <person name="Kondo S."/>
            <person name="Saito H."/>
            <person name="Sato R."/>
            <person name="Murakawa M."/>
            <person name="Ihara Y."/>
            <person name="Oshima-Yamada Y."/>
            <person name="Ohtaka K."/>
            <person name="Satoh M."/>
            <person name="Sonobe K."/>
            <person name="Ishii M."/>
            <person name="Ohtani R."/>
            <person name="Kanamori-Sato M."/>
            <person name="Honoki R."/>
            <person name="Miyazaki D."/>
            <person name="Mochizuki H."/>
            <person name="Umetsu J."/>
            <person name="Higashi K."/>
            <person name="Shibata D."/>
            <person name="Kamiya Y."/>
            <person name="Sato N."/>
            <person name="Nakamura Y."/>
            <person name="Tabata S."/>
            <person name="Ida S."/>
            <person name="Kurokawa K."/>
            <person name="Ohta H."/>
        </authorList>
    </citation>
    <scope>NUCLEOTIDE SEQUENCE [LARGE SCALE GENOMIC DNA]</scope>
    <source>
        <strain evidence="6 7">NIES-2285</strain>
    </source>
</reference>
<dbReference type="SUPFAM" id="SSF46942">
    <property type="entry name" value="Elongation factor TFIIS domain 2"/>
    <property type="match status" value="1"/>
</dbReference>
<dbReference type="Pfam" id="PF07500">
    <property type="entry name" value="TFIIS_M"/>
    <property type="match status" value="1"/>
</dbReference>
<dbReference type="GO" id="GO:0006351">
    <property type="term" value="P:DNA-templated transcription"/>
    <property type="evidence" value="ECO:0007669"/>
    <property type="project" value="InterPro"/>
</dbReference>
<evidence type="ECO:0000259" key="5">
    <source>
        <dbReference type="PROSITE" id="PS51321"/>
    </source>
</evidence>